<evidence type="ECO:0000256" key="7">
    <source>
        <dbReference type="RuleBase" id="RU363032"/>
    </source>
</evidence>
<dbReference type="PANTHER" id="PTHR43744">
    <property type="entry name" value="ABC TRANSPORTER PERMEASE PROTEIN MG189-RELATED-RELATED"/>
    <property type="match status" value="1"/>
</dbReference>
<keyword evidence="4 7" id="KW-0812">Transmembrane</keyword>
<name>A0A919XH13_9BACL</name>
<dbReference type="PROSITE" id="PS50928">
    <property type="entry name" value="ABC_TM1"/>
    <property type="match status" value="1"/>
</dbReference>
<keyword evidence="10" id="KW-1185">Reference proteome</keyword>
<dbReference type="SUPFAM" id="SSF161098">
    <property type="entry name" value="MetI-like"/>
    <property type="match status" value="1"/>
</dbReference>
<comment type="similarity">
    <text evidence="7">Belongs to the binding-protein-dependent transport system permease family.</text>
</comment>
<dbReference type="GO" id="GO:0055085">
    <property type="term" value="P:transmembrane transport"/>
    <property type="evidence" value="ECO:0007669"/>
    <property type="project" value="InterPro"/>
</dbReference>
<feature type="domain" description="ABC transmembrane type-1" evidence="8">
    <location>
        <begin position="73"/>
        <end position="276"/>
    </location>
</feature>
<dbReference type="Proteomes" id="UP000679779">
    <property type="component" value="Unassembled WGS sequence"/>
</dbReference>
<dbReference type="EMBL" id="BORQ01000002">
    <property type="protein sequence ID" value="GIO31238.1"/>
    <property type="molecule type" value="Genomic_DNA"/>
</dbReference>
<proteinExistence type="inferred from homology"/>
<dbReference type="RefSeq" id="WP_160044820.1">
    <property type="nucleotide sequence ID" value="NZ_BORQ01000002.1"/>
</dbReference>
<feature type="transmembrane region" description="Helical" evidence="7">
    <location>
        <begin position="79"/>
        <end position="96"/>
    </location>
</feature>
<keyword evidence="3" id="KW-1003">Cell membrane</keyword>
<feature type="transmembrane region" description="Helical" evidence="7">
    <location>
        <begin position="256"/>
        <end position="276"/>
    </location>
</feature>
<keyword evidence="2 7" id="KW-0813">Transport</keyword>
<accession>A0A919XH13</accession>
<comment type="subcellular location">
    <subcellularLocation>
        <location evidence="1 7">Cell membrane</location>
        <topology evidence="1 7">Multi-pass membrane protein</topology>
    </subcellularLocation>
</comment>
<dbReference type="CDD" id="cd06261">
    <property type="entry name" value="TM_PBP2"/>
    <property type="match status" value="1"/>
</dbReference>
<dbReference type="Gene3D" id="1.10.3720.10">
    <property type="entry name" value="MetI-like"/>
    <property type="match status" value="1"/>
</dbReference>
<evidence type="ECO:0000256" key="3">
    <source>
        <dbReference type="ARBA" id="ARBA00022475"/>
    </source>
</evidence>
<evidence type="ECO:0000313" key="9">
    <source>
        <dbReference type="EMBL" id="GIO31238.1"/>
    </source>
</evidence>
<dbReference type="Pfam" id="PF00528">
    <property type="entry name" value="BPD_transp_1"/>
    <property type="match status" value="1"/>
</dbReference>
<dbReference type="GO" id="GO:0005886">
    <property type="term" value="C:plasma membrane"/>
    <property type="evidence" value="ECO:0007669"/>
    <property type="project" value="UniProtKB-SubCell"/>
</dbReference>
<dbReference type="InterPro" id="IPR035906">
    <property type="entry name" value="MetI-like_sf"/>
</dbReference>
<keyword evidence="6 7" id="KW-0472">Membrane</keyword>
<evidence type="ECO:0000313" key="10">
    <source>
        <dbReference type="Proteomes" id="UP000679779"/>
    </source>
</evidence>
<evidence type="ECO:0000256" key="6">
    <source>
        <dbReference type="ARBA" id="ARBA00023136"/>
    </source>
</evidence>
<reference evidence="9" key="1">
    <citation type="submission" date="2021-03" db="EMBL/GenBank/DDBJ databases">
        <title>Antimicrobial resistance genes in bacteria isolated from Japanese honey, and their potential for conferring macrolide and lincosamide resistance in the American foulbrood pathogen Paenibacillus larvae.</title>
        <authorList>
            <person name="Okamoto M."/>
            <person name="Kumagai M."/>
            <person name="Kanamori H."/>
            <person name="Takamatsu D."/>
        </authorList>
    </citation>
    <scope>NUCLEOTIDE SEQUENCE</scope>
    <source>
        <strain evidence="9">J2TS6</strain>
    </source>
</reference>
<feature type="transmembrane region" description="Helical" evidence="7">
    <location>
        <begin position="12"/>
        <end position="33"/>
    </location>
</feature>
<dbReference type="PANTHER" id="PTHR43744:SF9">
    <property type="entry name" value="POLYGALACTURONAN_RHAMNOGALACTURONAN TRANSPORT SYSTEM PERMEASE PROTEIN YTCP"/>
    <property type="match status" value="1"/>
</dbReference>
<keyword evidence="5 7" id="KW-1133">Transmembrane helix</keyword>
<sequence length="291" mass="32214">MRDTLGEKVFYLFNYALLSLFGLLCLLPILNIVSVSFSDSHAVASGRVSLWPSGFSLDSYKALFVGTGIVRALINNVEITVVGVVLSMIATMMAAYPLSRDYFYGRRFFTLAIVFTMLFGGGLIPSYLVIQALGLVDHYSALWLPGLVSAFNMLVLKTHFEHLPAEMEEAARIDGCNEWRLIGQIFLPLSMPVIAALTLFYAVGYWNSFMNVLIYINSPEKHNLTVLVQQMIYSQSLLSEINNVQPDEIQQLTPDGVKSAGIVVMIAPLLAVYPFLQKHFVKGVMIGAIKG</sequence>
<evidence type="ECO:0000256" key="5">
    <source>
        <dbReference type="ARBA" id="ARBA00022989"/>
    </source>
</evidence>
<dbReference type="AlphaFoldDB" id="A0A919XH13"/>
<feature type="transmembrane region" description="Helical" evidence="7">
    <location>
        <begin position="108"/>
        <end position="130"/>
    </location>
</feature>
<dbReference type="InterPro" id="IPR000515">
    <property type="entry name" value="MetI-like"/>
</dbReference>
<feature type="transmembrane region" description="Helical" evidence="7">
    <location>
        <begin position="181"/>
        <end position="203"/>
    </location>
</feature>
<protein>
    <submittedName>
        <fullName evidence="9">ABC transporter permease</fullName>
    </submittedName>
</protein>
<comment type="caution">
    <text evidence="9">The sequence shown here is derived from an EMBL/GenBank/DDBJ whole genome shotgun (WGS) entry which is preliminary data.</text>
</comment>
<evidence type="ECO:0000256" key="4">
    <source>
        <dbReference type="ARBA" id="ARBA00022692"/>
    </source>
</evidence>
<evidence type="ECO:0000256" key="1">
    <source>
        <dbReference type="ARBA" id="ARBA00004651"/>
    </source>
</evidence>
<evidence type="ECO:0000259" key="8">
    <source>
        <dbReference type="PROSITE" id="PS50928"/>
    </source>
</evidence>
<evidence type="ECO:0000256" key="2">
    <source>
        <dbReference type="ARBA" id="ARBA00022448"/>
    </source>
</evidence>
<organism evidence="9 10">
    <name type="scientific">Paenibacillus albilobatus</name>
    <dbReference type="NCBI Taxonomy" id="2716884"/>
    <lineage>
        <taxon>Bacteria</taxon>
        <taxon>Bacillati</taxon>
        <taxon>Bacillota</taxon>
        <taxon>Bacilli</taxon>
        <taxon>Bacillales</taxon>
        <taxon>Paenibacillaceae</taxon>
        <taxon>Paenibacillus</taxon>
    </lineage>
</organism>
<gene>
    <name evidence="9" type="ORF">J2TS6_23790</name>
</gene>